<keyword evidence="5" id="KW-1185">Reference proteome</keyword>
<dbReference type="AlphaFoldDB" id="A0A420V7T7"/>
<accession>A0A420V7T7</accession>
<dbReference type="OrthoDB" id="9771961at2"/>
<dbReference type="SUPFAM" id="SSF48317">
    <property type="entry name" value="Acid phosphatase/Vanadium-dependent haloperoxidase"/>
    <property type="match status" value="1"/>
</dbReference>
<feature type="chain" id="PRO_5043190204" description="Vanadium-dependent haloperoxidase" evidence="1">
    <location>
        <begin position="35"/>
        <end position="507"/>
    </location>
</feature>
<dbReference type="Gene3D" id="1.10.606.10">
    <property type="entry name" value="Vanadium-containing Chloroperoxidase, domain 2"/>
    <property type="match status" value="1"/>
</dbReference>
<proteinExistence type="predicted"/>
<dbReference type="Proteomes" id="UP000028058">
    <property type="component" value="Unassembled WGS sequence"/>
</dbReference>
<reference evidence="4 5" key="1">
    <citation type="journal article" date="2014" name="Genome Announc.">
        <title>Draft Genome Sequence of Streptomyces fradiae ATCC 19609, a Strain Highly Sensitive to Antibiotics.</title>
        <authorList>
            <person name="Bekker O.B."/>
            <person name="Klimina K.M."/>
            <person name="Vatlin A.A."/>
            <person name="Zakharevich N.V."/>
            <person name="Kasianov A.S."/>
            <person name="Danilenko V.N."/>
        </authorList>
    </citation>
    <scope>NUCLEOTIDE SEQUENCE [LARGE SCALE GENOMIC DNA]</scope>
    <source>
        <strain evidence="4 5">ATCC 19609</strain>
    </source>
</reference>
<evidence type="ECO:0000259" key="3">
    <source>
        <dbReference type="Pfam" id="PF22778"/>
    </source>
</evidence>
<dbReference type="EMBL" id="JNAD02000002">
    <property type="protein sequence ID" value="RKM97969.1"/>
    <property type="molecule type" value="Genomic_DNA"/>
</dbReference>
<dbReference type="InterPro" id="IPR036938">
    <property type="entry name" value="PAP2/HPO_sf"/>
</dbReference>
<dbReference type="RefSeq" id="WP_050363833.1">
    <property type="nucleotide sequence ID" value="NZ_CP134822.1"/>
</dbReference>
<feature type="domain" description="DUF6851" evidence="2">
    <location>
        <begin position="91"/>
        <end position="230"/>
    </location>
</feature>
<dbReference type="CDD" id="cd03398">
    <property type="entry name" value="PAP2_haloperoxidase"/>
    <property type="match status" value="1"/>
</dbReference>
<dbReference type="PANTHER" id="PTHR34599:SF2">
    <property type="entry name" value="TRAF-TYPE DOMAIN-CONTAINING PROTEIN"/>
    <property type="match status" value="1"/>
</dbReference>
<dbReference type="InterPro" id="IPR016119">
    <property type="entry name" value="Br/Cl_peroxidase_C"/>
</dbReference>
<sequence>MTHPHRPVRGRSPRTLVLACVTALAVATTGFAVAETRDGERAAAADGRQAFDFTEGNSALEVIYPRVGPAVRKHINQIAMDGTLVLRVSALMESSWFDATAPYHPTAVGIHSDLGRRPASEATQKNLNTAMLYSTYRVMQSLMPTYDAQWREMLTSVGLDPDDDSTDRTTPVGLGNAAGNAVVEKRENDGMNQLGNEGGQKYHQRPYSDYTGYKPVNTPYDIRNPSRWQPALVSTGNGIFTAQSFVTAQLGRAEPYSFADPEDLLVSKPRSSNHRNRAAYKRQADEVLRASANLTDEQKLKAEFFNDKLIFASGFMGEISDDLMEFIHSATASHIAGFDVMLASWYNKRKYDAPRPFTAIRYLYAGQKLRAWGGPGRGTVDDMPAEDWQSYLQVSDHPEYPSGSTAFCAAQAEVGKLVGGGDKTDIRYDVEKGGSYIEPGVTPAKDTSIRWTDWNEMVDDCARSRVWGGVHFKAATEASKGLGAKVGESSYRYVQSHIEGKQVGSMR</sequence>
<organism evidence="4 5">
    <name type="scientific">Streptomyces xinghaiensis</name>
    <dbReference type="NCBI Taxonomy" id="1038928"/>
    <lineage>
        <taxon>Bacteria</taxon>
        <taxon>Bacillati</taxon>
        <taxon>Actinomycetota</taxon>
        <taxon>Actinomycetes</taxon>
        <taxon>Kitasatosporales</taxon>
        <taxon>Streptomycetaceae</taxon>
        <taxon>Streptomyces</taxon>
    </lineage>
</organism>
<dbReference type="InterPro" id="IPR055161">
    <property type="entry name" value="NapH1-like_2nd"/>
</dbReference>
<dbReference type="GO" id="GO:0004601">
    <property type="term" value="F:peroxidase activity"/>
    <property type="evidence" value="ECO:0007669"/>
    <property type="project" value="InterPro"/>
</dbReference>
<feature type="domain" description="Vanadium-dependent haloperoxidase NapH1-like second helical-bundle" evidence="3">
    <location>
        <begin position="335"/>
        <end position="501"/>
    </location>
</feature>
<name>A0A420V7T7_9ACTN</name>
<dbReference type="Pfam" id="PF22778">
    <property type="entry name" value="VCPO_2nd"/>
    <property type="match status" value="1"/>
</dbReference>
<dbReference type="Pfam" id="PF21167">
    <property type="entry name" value="DUF6851"/>
    <property type="match status" value="1"/>
</dbReference>
<keyword evidence="1" id="KW-0732">Signal</keyword>
<evidence type="ECO:0008006" key="6">
    <source>
        <dbReference type="Google" id="ProtNLM"/>
    </source>
</evidence>
<evidence type="ECO:0000313" key="5">
    <source>
        <dbReference type="Proteomes" id="UP000028058"/>
    </source>
</evidence>
<dbReference type="InterPro" id="IPR049283">
    <property type="entry name" value="DUF6851"/>
</dbReference>
<dbReference type="InterPro" id="IPR052559">
    <property type="entry name" value="V-haloperoxidase"/>
</dbReference>
<evidence type="ECO:0000259" key="2">
    <source>
        <dbReference type="Pfam" id="PF21167"/>
    </source>
</evidence>
<dbReference type="PANTHER" id="PTHR34599">
    <property type="entry name" value="PEROXIDASE-RELATED"/>
    <property type="match status" value="1"/>
</dbReference>
<protein>
    <recommendedName>
        <fullName evidence="6">Vanadium-dependent haloperoxidase</fullName>
    </recommendedName>
</protein>
<evidence type="ECO:0000256" key="1">
    <source>
        <dbReference type="SAM" id="SignalP"/>
    </source>
</evidence>
<gene>
    <name evidence="4" type="ORF">SFRA_005355</name>
</gene>
<evidence type="ECO:0000313" key="4">
    <source>
        <dbReference type="EMBL" id="RKM97969.1"/>
    </source>
</evidence>
<comment type="caution">
    <text evidence="4">The sequence shown here is derived from an EMBL/GenBank/DDBJ whole genome shotgun (WGS) entry which is preliminary data.</text>
</comment>
<feature type="signal peptide" evidence="1">
    <location>
        <begin position="1"/>
        <end position="34"/>
    </location>
</feature>